<reference evidence="1 2" key="1">
    <citation type="submission" date="2021-11" db="EMBL/GenBank/DDBJ databases">
        <title>Black yeast isolated from Biological Soil Crust.</title>
        <authorList>
            <person name="Kurbessoian T."/>
        </authorList>
    </citation>
    <scope>NUCLEOTIDE SEQUENCE [LARGE SCALE GENOMIC DNA]</scope>
    <source>
        <strain evidence="1 2">CCFEE 5522</strain>
    </source>
</reference>
<protein>
    <submittedName>
        <fullName evidence="1">Uncharacterized protein</fullName>
    </submittedName>
</protein>
<dbReference type="AlphaFoldDB" id="A0AAV9JP34"/>
<organism evidence="1 2">
    <name type="scientific">Oleoguttula mirabilis</name>
    <dbReference type="NCBI Taxonomy" id="1507867"/>
    <lineage>
        <taxon>Eukaryota</taxon>
        <taxon>Fungi</taxon>
        <taxon>Dikarya</taxon>
        <taxon>Ascomycota</taxon>
        <taxon>Pezizomycotina</taxon>
        <taxon>Dothideomycetes</taxon>
        <taxon>Dothideomycetidae</taxon>
        <taxon>Mycosphaerellales</taxon>
        <taxon>Teratosphaeriaceae</taxon>
        <taxon>Oleoguttula</taxon>
    </lineage>
</organism>
<gene>
    <name evidence="1" type="ORF">LTR36_001381</name>
</gene>
<name>A0AAV9JP34_9PEZI</name>
<dbReference type="Proteomes" id="UP001324427">
    <property type="component" value="Unassembled WGS sequence"/>
</dbReference>
<evidence type="ECO:0000313" key="2">
    <source>
        <dbReference type="Proteomes" id="UP001324427"/>
    </source>
</evidence>
<dbReference type="EMBL" id="JAVFHQ010000012">
    <property type="protein sequence ID" value="KAK4547160.1"/>
    <property type="molecule type" value="Genomic_DNA"/>
</dbReference>
<comment type="caution">
    <text evidence="1">The sequence shown here is derived from an EMBL/GenBank/DDBJ whole genome shotgun (WGS) entry which is preliminary data.</text>
</comment>
<sequence length="123" mass="13287">MTPTMPTLLSTTAPADVQKRALAPLTTAIANMHGTSVLDFAKTVFGDETAEKAVQERKEEMKGMQINGNFGESGCCTAIMRCYVVLKSELGETANAEELKGIPVAYWERGFVEGELAKVEAGW</sequence>
<proteinExistence type="predicted"/>
<evidence type="ECO:0000313" key="1">
    <source>
        <dbReference type="EMBL" id="KAK4547160.1"/>
    </source>
</evidence>
<accession>A0AAV9JP34</accession>
<keyword evidence="2" id="KW-1185">Reference proteome</keyword>